<dbReference type="EMBL" id="AZBU02000003">
    <property type="protein sequence ID" value="TKR89298.1"/>
    <property type="molecule type" value="Genomic_DNA"/>
</dbReference>
<accession>A0A4U5P061</accession>
<evidence type="ECO:0000313" key="2">
    <source>
        <dbReference type="EMBL" id="TKR89298.1"/>
    </source>
</evidence>
<comment type="caution">
    <text evidence="2">The sequence shown here is derived from an EMBL/GenBank/DDBJ whole genome shotgun (WGS) entry which is preliminary data.</text>
</comment>
<keyword evidence="1" id="KW-0472">Membrane</keyword>
<dbReference type="Gene3D" id="3.40.720.10">
    <property type="entry name" value="Alkaline Phosphatase, subunit A"/>
    <property type="match status" value="1"/>
</dbReference>
<keyword evidence="3" id="KW-1185">Reference proteome</keyword>
<dbReference type="PANTHER" id="PTHR10974:SF75">
    <property type="entry name" value="SULFATASE DOMAIN-CONTAINING PROTEIN"/>
    <property type="match status" value="1"/>
</dbReference>
<dbReference type="Proteomes" id="UP000298663">
    <property type="component" value="Unassembled WGS sequence"/>
</dbReference>
<reference evidence="2 3" key="1">
    <citation type="journal article" date="2015" name="Genome Biol.">
        <title>Comparative genomics of Steinernema reveals deeply conserved gene regulatory networks.</title>
        <authorList>
            <person name="Dillman A.R."/>
            <person name="Macchietto M."/>
            <person name="Porter C.F."/>
            <person name="Rogers A."/>
            <person name="Williams B."/>
            <person name="Antoshechkin I."/>
            <person name="Lee M.M."/>
            <person name="Goodwin Z."/>
            <person name="Lu X."/>
            <person name="Lewis E.E."/>
            <person name="Goodrich-Blair H."/>
            <person name="Stock S.P."/>
            <person name="Adams B.J."/>
            <person name="Sternberg P.W."/>
            <person name="Mortazavi A."/>
        </authorList>
    </citation>
    <scope>NUCLEOTIDE SEQUENCE [LARGE SCALE GENOMIC DNA]</scope>
    <source>
        <strain evidence="2 3">ALL</strain>
    </source>
</reference>
<dbReference type="STRING" id="34508.A0A4U5P061"/>
<dbReference type="AlphaFoldDB" id="A0A4U5P061"/>
<dbReference type="OrthoDB" id="413313at2759"/>
<evidence type="ECO:0000256" key="1">
    <source>
        <dbReference type="SAM" id="Phobius"/>
    </source>
</evidence>
<keyword evidence="1" id="KW-1133">Transmembrane helix</keyword>
<dbReference type="InterPro" id="IPR004245">
    <property type="entry name" value="DUF229"/>
</dbReference>
<organism evidence="2 3">
    <name type="scientific">Steinernema carpocapsae</name>
    <name type="common">Entomopathogenic nematode</name>
    <dbReference type="NCBI Taxonomy" id="34508"/>
    <lineage>
        <taxon>Eukaryota</taxon>
        <taxon>Metazoa</taxon>
        <taxon>Ecdysozoa</taxon>
        <taxon>Nematoda</taxon>
        <taxon>Chromadorea</taxon>
        <taxon>Rhabditida</taxon>
        <taxon>Tylenchina</taxon>
        <taxon>Panagrolaimomorpha</taxon>
        <taxon>Strongyloidoidea</taxon>
        <taxon>Steinernematidae</taxon>
        <taxon>Steinernema</taxon>
    </lineage>
</organism>
<name>A0A4U5P061_STECR</name>
<sequence length="656" mass="76188">MRQDRAELIFIFSVFVCVSVFLVLYVDESDIKTSKFKWAQQKAWKYQSMLAESFNVSGPENDTSEFFYEDVTIVEPMSSLGCELKRMDPWDPQIKGFINPPDLTKPCVPKQAQITDLVNGTVVLNRTLVPNGYDCQGRCLWHINDWDVNKTTWENITTFKPKCDIVEVWDEFNYGPHSGNETSLPGWKPTTQQERPNVYVLVFDSTSQSNFIRSMQRTLYYMKEQHEAVIFRHLNKINLNSRPNAWGFMFGKQIGDIAVNPYSEAIPADVPFAASCNNPSDDQDWWGHRLRDLGYHTLMSDDWKLAALMWSNCWGFKKPGGGAKHYQKPYQTVWEKTSKIKNTGKKMCHQTFHDQSLYLDQFMSAYQNESQMAFMWNSELAHDVLNGLYRADDTYYRLLKKHEERLNNSFVIIQGDHGMRFGSFRKTHVGELEDNNPFLMISVPVKYRKYPFLQVLRDNSLKLITHFDTHASLMHLTELIGNNTLNELRQPKTELFRRFHGTSYFRARMAEPRDCGTLHIPYPYCLCKKEFAPPLNFTNPVTLKLENFAMKHIQDMINAKKATNLCYKLTILANHTVAEKIVTKSKKNMYRLKVTAEPSQGVFTGFVELVEKKGKTEFIVMGGRLAREDTYGNQGDCVIQQEDIRPYCYCKNQKKS</sequence>
<keyword evidence="1" id="KW-0812">Transmembrane</keyword>
<dbReference type="GO" id="GO:0005615">
    <property type="term" value="C:extracellular space"/>
    <property type="evidence" value="ECO:0007669"/>
    <property type="project" value="TreeGrafter"/>
</dbReference>
<dbReference type="SUPFAM" id="SSF53649">
    <property type="entry name" value="Alkaline phosphatase-like"/>
    <property type="match status" value="1"/>
</dbReference>
<reference evidence="2 3" key="2">
    <citation type="journal article" date="2019" name="G3 (Bethesda)">
        <title>Hybrid Assembly of the Genome of the Entomopathogenic Nematode Steinernema carpocapsae Identifies the X-Chromosome.</title>
        <authorList>
            <person name="Serra L."/>
            <person name="Macchietto M."/>
            <person name="Macias-Munoz A."/>
            <person name="McGill C.J."/>
            <person name="Rodriguez I.M."/>
            <person name="Rodriguez B."/>
            <person name="Murad R."/>
            <person name="Mortazavi A."/>
        </authorList>
    </citation>
    <scope>NUCLEOTIDE SEQUENCE [LARGE SCALE GENOMIC DNA]</scope>
    <source>
        <strain evidence="2 3">ALL</strain>
    </source>
</reference>
<dbReference type="CDD" id="cd16021">
    <property type="entry name" value="ALP_like"/>
    <property type="match status" value="1"/>
</dbReference>
<gene>
    <name evidence="2" type="ORF">L596_013424</name>
</gene>
<feature type="transmembrane region" description="Helical" evidence="1">
    <location>
        <begin position="7"/>
        <end position="26"/>
    </location>
</feature>
<proteinExistence type="predicted"/>
<dbReference type="InterPro" id="IPR017850">
    <property type="entry name" value="Alkaline_phosphatase_core_sf"/>
</dbReference>
<protein>
    <submittedName>
        <fullName evidence="2">Uncharacterized protein</fullName>
    </submittedName>
</protein>
<dbReference type="Pfam" id="PF02995">
    <property type="entry name" value="DUF229"/>
    <property type="match status" value="1"/>
</dbReference>
<evidence type="ECO:0000313" key="3">
    <source>
        <dbReference type="Proteomes" id="UP000298663"/>
    </source>
</evidence>
<dbReference type="PANTHER" id="PTHR10974">
    <property type="entry name" value="FI08016P-RELATED"/>
    <property type="match status" value="1"/>
</dbReference>